<evidence type="ECO:0000313" key="12">
    <source>
        <dbReference type="Proteomes" id="UP001500945"/>
    </source>
</evidence>
<keyword evidence="10" id="KW-0670">Pyruvate</keyword>
<evidence type="ECO:0000256" key="7">
    <source>
        <dbReference type="ARBA" id="ARBA00023209"/>
    </source>
</evidence>
<dbReference type="PANTHER" id="PTHR35809:SF1">
    <property type="entry name" value="ARCHAETIDYLSERINE DECARBOXYLASE PROENZYME-RELATED"/>
    <property type="match status" value="1"/>
</dbReference>
<dbReference type="RefSeq" id="WP_345203740.1">
    <property type="nucleotide sequence ID" value="NZ_BAABGM010000008.1"/>
</dbReference>
<keyword evidence="7" id="KW-0594">Phospholipid biosynthesis</keyword>
<proteinExistence type="predicted"/>
<sequence length="223" mass="24138">MPRIDREAGPATAVAAAPAALALLLGRPRAAAALGVLALAVAAFFRDPDRTPDHRPVPVDDVLSPADGKVMYAGPGQVGVAPEGEWQQVSIFLSAFDVHVNRAPYGGRVTEVVRRPGQWLAAYRHESAHLNERSDITVEREVGDELRRVHFRQIVGLMARRVVTRVAVGDELGTGQRVGLMKFGSRMDVFVPPQCDLLVSAGDRVVAGETVIARWTRPARVRS</sequence>
<evidence type="ECO:0000256" key="5">
    <source>
        <dbReference type="ARBA" id="ARBA00023136"/>
    </source>
</evidence>
<gene>
    <name evidence="11" type="ORF">GCM10023168_13150</name>
</gene>
<evidence type="ECO:0000256" key="10">
    <source>
        <dbReference type="ARBA" id="ARBA00023317"/>
    </source>
</evidence>
<dbReference type="Pfam" id="PF02666">
    <property type="entry name" value="PS_Dcarbxylase"/>
    <property type="match status" value="1"/>
</dbReference>
<dbReference type="InterPro" id="IPR033175">
    <property type="entry name" value="PSD-A"/>
</dbReference>
<keyword evidence="3" id="KW-0210">Decarboxylase</keyword>
<keyword evidence="4" id="KW-0443">Lipid metabolism</keyword>
<dbReference type="EMBL" id="BAABGM010000008">
    <property type="protein sequence ID" value="GAA4402519.1"/>
    <property type="molecule type" value="Genomic_DNA"/>
</dbReference>
<keyword evidence="6" id="KW-0865">Zymogen</keyword>
<keyword evidence="1" id="KW-1003">Cell membrane</keyword>
<comment type="caution">
    <text evidence="11">The sequence shown here is derived from an EMBL/GenBank/DDBJ whole genome shotgun (WGS) entry which is preliminary data.</text>
</comment>
<name>A0ABP8K8W8_9MICO</name>
<keyword evidence="9" id="KW-1208">Phospholipid metabolism</keyword>
<evidence type="ECO:0000256" key="9">
    <source>
        <dbReference type="ARBA" id="ARBA00023264"/>
    </source>
</evidence>
<keyword evidence="5" id="KW-0472">Membrane</keyword>
<evidence type="ECO:0000256" key="3">
    <source>
        <dbReference type="ARBA" id="ARBA00022793"/>
    </source>
</evidence>
<dbReference type="Proteomes" id="UP001500945">
    <property type="component" value="Unassembled WGS sequence"/>
</dbReference>
<evidence type="ECO:0000256" key="6">
    <source>
        <dbReference type="ARBA" id="ARBA00023145"/>
    </source>
</evidence>
<reference evidence="12" key="1">
    <citation type="journal article" date="2019" name="Int. J. Syst. Evol. Microbiol.">
        <title>The Global Catalogue of Microorganisms (GCM) 10K type strain sequencing project: providing services to taxonomists for standard genome sequencing and annotation.</title>
        <authorList>
            <consortium name="The Broad Institute Genomics Platform"/>
            <consortium name="The Broad Institute Genome Sequencing Center for Infectious Disease"/>
            <person name="Wu L."/>
            <person name="Ma J."/>
        </authorList>
    </citation>
    <scope>NUCLEOTIDE SEQUENCE [LARGE SCALE GENOMIC DNA]</scope>
    <source>
        <strain evidence="12">JCM 17809</strain>
    </source>
</reference>
<accession>A0ABP8K8W8</accession>
<evidence type="ECO:0000256" key="8">
    <source>
        <dbReference type="ARBA" id="ARBA00023239"/>
    </source>
</evidence>
<evidence type="ECO:0000256" key="1">
    <source>
        <dbReference type="ARBA" id="ARBA00022475"/>
    </source>
</evidence>
<organism evidence="11 12">
    <name type="scientific">Fodinibacter luteus</name>
    <dbReference type="NCBI Taxonomy" id="552064"/>
    <lineage>
        <taxon>Bacteria</taxon>
        <taxon>Bacillati</taxon>
        <taxon>Actinomycetota</taxon>
        <taxon>Actinomycetes</taxon>
        <taxon>Micrococcales</taxon>
        <taxon>Intrasporangiaceae</taxon>
        <taxon>Fodinibacter (ex Wang et al. 2009)</taxon>
    </lineage>
</organism>
<protein>
    <submittedName>
        <fullName evidence="11">Phosphatidylserine decarboxylase family protein</fullName>
    </submittedName>
</protein>
<evidence type="ECO:0000256" key="2">
    <source>
        <dbReference type="ARBA" id="ARBA00022516"/>
    </source>
</evidence>
<keyword evidence="12" id="KW-1185">Reference proteome</keyword>
<keyword evidence="2" id="KW-0444">Lipid biosynthesis</keyword>
<evidence type="ECO:0000256" key="4">
    <source>
        <dbReference type="ARBA" id="ARBA00023098"/>
    </source>
</evidence>
<keyword evidence="8" id="KW-0456">Lyase</keyword>
<dbReference type="PANTHER" id="PTHR35809">
    <property type="entry name" value="ARCHAETIDYLSERINE DECARBOXYLASE PROENZYME-RELATED"/>
    <property type="match status" value="1"/>
</dbReference>
<evidence type="ECO:0000313" key="11">
    <source>
        <dbReference type="EMBL" id="GAA4402519.1"/>
    </source>
</evidence>
<dbReference type="InterPro" id="IPR003817">
    <property type="entry name" value="PS_Dcarbxylase"/>
</dbReference>